<feature type="transmembrane region" description="Helical" evidence="13">
    <location>
        <begin position="85"/>
        <end position="111"/>
    </location>
</feature>
<dbReference type="PRINTS" id="PR00950">
    <property type="entry name" value="TYPE3IMSPROT"/>
</dbReference>
<dbReference type="AlphaFoldDB" id="A0A9D7HQN0"/>
<evidence type="ECO:0000256" key="11">
    <source>
        <dbReference type="ARBA" id="ARBA00023225"/>
    </source>
</evidence>
<keyword evidence="15" id="KW-0966">Cell projection</keyword>
<evidence type="ECO:0000313" key="15">
    <source>
        <dbReference type="EMBL" id="MBK6972581.1"/>
    </source>
</evidence>
<proteinExistence type="inferred from homology"/>
<dbReference type="GO" id="GO:0005886">
    <property type="term" value="C:plasma membrane"/>
    <property type="evidence" value="ECO:0007669"/>
    <property type="project" value="UniProtKB-SubCell"/>
</dbReference>
<evidence type="ECO:0000256" key="3">
    <source>
        <dbReference type="ARBA" id="ARBA00021622"/>
    </source>
</evidence>
<keyword evidence="8 13" id="KW-0653">Protein transport</keyword>
<dbReference type="InterPro" id="IPR006136">
    <property type="entry name" value="FlhB"/>
</dbReference>
<gene>
    <name evidence="13 15" type="primary">flhB</name>
    <name evidence="15" type="ORF">IPH26_06390</name>
</gene>
<dbReference type="Gene3D" id="3.40.1690.10">
    <property type="entry name" value="secretion proteins EscU"/>
    <property type="match status" value="1"/>
</dbReference>
<keyword evidence="15" id="KW-0282">Flagellum</keyword>
<feature type="compositionally biased region" description="Basic and acidic residues" evidence="14">
    <location>
        <begin position="1"/>
        <end position="11"/>
    </location>
</feature>
<evidence type="ECO:0000313" key="16">
    <source>
        <dbReference type="Proteomes" id="UP000807785"/>
    </source>
</evidence>
<keyword evidence="9 13" id="KW-1133">Transmembrane helix</keyword>
<evidence type="ECO:0000256" key="12">
    <source>
        <dbReference type="ARBA" id="ARBA00025078"/>
    </source>
</evidence>
<dbReference type="InterPro" id="IPR006135">
    <property type="entry name" value="T3SS_substrate_exporter"/>
</dbReference>
<sequence>MAEGSDLEKTEAPSGKRISEARGEGQVPHSKELSTFLVLIAGVGGMWVFGQWIAQHTQGMLRDGLYVERRAAFDPHAMLTALFDAAVAAMIACAPLLALTIFAALAGRFAIGGWNFTTKPLAPNFGKLDPLRGFKRMFSADSLVELVKAVLKTLLVGGIAFWAIRHERDAIFALASTPLEVGLSGIARLLLIATMLILLGLALLSALDVPWQLWRYTEQLKMSRQELKQESKDAEGNPEIKARIRGAQRAMARKRMMAEVPTADVVVTNPTHYAVALKYDADAMGAPRVVAKGMNLIAQNIRELAAANSVPLLEAPPLARALYRHTEIGASIPAALYTAVAEVMAWVYQLNHFIAQGGLPPEQPADLPVPPELDPGPGPD</sequence>
<comment type="subcellular location">
    <subcellularLocation>
        <location evidence="1">Cell membrane</location>
        <topology evidence="1">Multi-pass membrane protein</topology>
    </subcellularLocation>
</comment>
<evidence type="ECO:0000256" key="8">
    <source>
        <dbReference type="ARBA" id="ARBA00022927"/>
    </source>
</evidence>
<evidence type="ECO:0000256" key="14">
    <source>
        <dbReference type="SAM" id="MobiDB-lite"/>
    </source>
</evidence>
<dbReference type="Pfam" id="PF01312">
    <property type="entry name" value="Bac_export_2"/>
    <property type="match status" value="1"/>
</dbReference>
<evidence type="ECO:0000256" key="4">
    <source>
        <dbReference type="ARBA" id="ARBA00022448"/>
    </source>
</evidence>
<keyword evidence="6 13" id="KW-0812">Transmembrane</keyword>
<evidence type="ECO:0000256" key="10">
    <source>
        <dbReference type="ARBA" id="ARBA00023136"/>
    </source>
</evidence>
<feature type="transmembrane region" description="Helical" evidence="13">
    <location>
        <begin position="36"/>
        <end position="54"/>
    </location>
</feature>
<evidence type="ECO:0000256" key="6">
    <source>
        <dbReference type="ARBA" id="ARBA00022692"/>
    </source>
</evidence>
<dbReference type="PANTHER" id="PTHR30531:SF12">
    <property type="entry name" value="FLAGELLAR BIOSYNTHETIC PROTEIN FLHB"/>
    <property type="match status" value="1"/>
</dbReference>
<comment type="function">
    <text evidence="12 13">Required for formation of the rod structure in the basal body of the flagellar apparatus. Together with FliI and FliH, may constitute the export apparatus of flagellin.</text>
</comment>
<name>A0A9D7HQN0_9PROT</name>
<dbReference type="SUPFAM" id="SSF160544">
    <property type="entry name" value="EscU C-terminal domain-like"/>
    <property type="match status" value="1"/>
</dbReference>
<dbReference type="GO" id="GO:0044780">
    <property type="term" value="P:bacterial-type flagellum assembly"/>
    <property type="evidence" value="ECO:0007669"/>
    <property type="project" value="InterPro"/>
</dbReference>
<keyword evidence="11 13" id="KW-1006">Bacterial flagellum protein export</keyword>
<dbReference type="InterPro" id="IPR029025">
    <property type="entry name" value="T3SS_substrate_exporter_C"/>
</dbReference>
<dbReference type="EMBL" id="JADJEV010000003">
    <property type="protein sequence ID" value="MBK6972581.1"/>
    <property type="molecule type" value="Genomic_DNA"/>
</dbReference>
<dbReference type="Proteomes" id="UP000807785">
    <property type="component" value="Unassembled WGS sequence"/>
</dbReference>
<evidence type="ECO:0000256" key="9">
    <source>
        <dbReference type="ARBA" id="ARBA00022989"/>
    </source>
</evidence>
<accession>A0A9D7HQN0</accession>
<feature type="region of interest" description="Disordered" evidence="14">
    <location>
        <begin position="1"/>
        <end position="26"/>
    </location>
</feature>
<keyword evidence="7 13" id="KW-1005">Bacterial flagellum biogenesis</keyword>
<keyword evidence="4 13" id="KW-0813">Transport</keyword>
<evidence type="ECO:0000256" key="5">
    <source>
        <dbReference type="ARBA" id="ARBA00022475"/>
    </source>
</evidence>
<dbReference type="Gene3D" id="6.10.250.2080">
    <property type="match status" value="1"/>
</dbReference>
<evidence type="ECO:0000256" key="7">
    <source>
        <dbReference type="ARBA" id="ARBA00022795"/>
    </source>
</evidence>
<evidence type="ECO:0000256" key="13">
    <source>
        <dbReference type="RuleBase" id="RU364091"/>
    </source>
</evidence>
<dbReference type="NCBIfam" id="TIGR00328">
    <property type="entry name" value="flhB"/>
    <property type="match status" value="1"/>
</dbReference>
<feature type="transmembrane region" description="Helical" evidence="13">
    <location>
        <begin position="146"/>
        <end position="165"/>
    </location>
</feature>
<keyword evidence="10 13" id="KW-0472">Membrane</keyword>
<organism evidence="15 16">
    <name type="scientific">Candidatus Methylophosphatis roskildensis</name>
    <dbReference type="NCBI Taxonomy" id="2899263"/>
    <lineage>
        <taxon>Bacteria</taxon>
        <taxon>Pseudomonadati</taxon>
        <taxon>Pseudomonadota</taxon>
        <taxon>Betaproteobacteria</taxon>
        <taxon>Nitrosomonadales</taxon>
        <taxon>Sterolibacteriaceae</taxon>
        <taxon>Candidatus Methylophosphatis</taxon>
    </lineage>
</organism>
<evidence type="ECO:0000256" key="1">
    <source>
        <dbReference type="ARBA" id="ARBA00004651"/>
    </source>
</evidence>
<dbReference type="PANTHER" id="PTHR30531">
    <property type="entry name" value="FLAGELLAR BIOSYNTHETIC PROTEIN FLHB"/>
    <property type="match status" value="1"/>
</dbReference>
<feature type="region of interest" description="Disordered" evidence="14">
    <location>
        <begin position="360"/>
        <end position="380"/>
    </location>
</feature>
<comment type="caution">
    <text evidence="15">The sequence shown here is derived from an EMBL/GenBank/DDBJ whole genome shotgun (WGS) entry which is preliminary data.</text>
</comment>
<feature type="transmembrane region" description="Helical" evidence="13">
    <location>
        <begin position="185"/>
        <end position="207"/>
    </location>
</feature>
<keyword evidence="15" id="KW-0969">Cilium</keyword>
<reference evidence="15" key="1">
    <citation type="submission" date="2020-10" db="EMBL/GenBank/DDBJ databases">
        <title>Connecting structure to function with the recovery of over 1000 high-quality activated sludge metagenome-assembled genomes encoding full-length rRNA genes using long-read sequencing.</title>
        <authorList>
            <person name="Singleton C.M."/>
            <person name="Petriglieri F."/>
            <person name="Kristensen J.M."/>
            <person name="Kirkegaard R.H."/>
            <person name="Michaelsen T.Y."/>
            <person name="Andersen M.H."/>
            <person name="Karst S.M."/>
            <person name="Dueholm M.S."/>
            <person name="Nielsen P.H."/>
            <person name="Albertsen M."/>
        </authorList>
    </citation>
    <scope>NUCLEOTIDE SEQUENCE</scope>
    <source>
        <strain evidence="15">Bjer_18-Q3-R1-45_BAT3C.347</strain>
    </source>
</reference>
<dbReference type="GO" id="GO:0009306">
    <property type="term" value="P:protein secretion"/>
    <property type="evidence" value="ECO:0007669"/>
    <property type="project" value="InterPro"/>
</dbReference>
<comment type="similarity">
    <text evidence="2 13">Belongs to the type III secretion exporter family.</text>
</comment>
<protein>
    <recommendedName>
        <fullName evidence="3 13">Flagellar biosynthetic protein FlhB</fullName>
    </recommendedName>
</protein>
<keyword evidence="5 13" id="KW-1003">Cell membrane</keyword>
<dbReference type="FunFam" id="3.40.1690.10:FF:000001">
    <property type="entry name" value="Flagellar biosynthetic protein FlhB"/>
    <property type="match status" value="1"/>
</dbReference>
<evidence type="ECO:0000256" key="2">
    <source>
        <dbReference type="ARBA" id="ARBA00010690"/>
    </source>
</evidence>
<feature type="compositionally biased region" description="Pro residues" evidence="14">
    <location>
        <begin position="361"/>
        <end position="380"/>
    </location>
</feature>